<accession>A0ACC4DAV1</accession>
<organism evidence="1 2">
    <name type="scientific">Purpureocillium lilacinum</name>
    <name type="common">Paecilomyces lilacinus</name>
    <dbReference type="NCBI Taxonomy" id="33203"/>
    <lineage>
        <taxon>Eukaryota</taxon>
        <taxon>Fungi</taxon>
        <taxon>Dikarya</taxon>
        <taxon>Ascomycota</taxon>
        <taxon>Pezizomycotina</taxon>
        <taxon>Sordariomycetes</taxon>
        <taxon>Hypocreomycetidae</taxon>
        <taxon>Hypocreales</taxon>
        <taxon>Ophiocordycipitaceae</taxon>
        <taxon>Purpureocillium</taxon>
    </lineage>
</organism>
<name>A0ACC4DAV1_PURLI</name>
<dbReference type="EMBL" id="JBGNUJ010000012">
    <property type="protein sequence ID" value="KAL3953277.1"/>
    <property type="molecule type" value="Genomic_DNA"/>
</dbReference>
<protein>
    <submittedName>
        <fullName evidence="1">Uncharacterized protein</fullName>
    </submittedName>
</protein>
<comment type="caution">
    <text evidence="1">The sequence shown here is derived from an EMBL/GenBank/DDBJ whole genome shotgun (WGS) entry which is preliminary data.</text>
</comment>
<evidence type="ECO:0000313" key="1">
    <source>
        <dbReference type="EMBL" id="KAL3953277.1"/>
    </source>
</evidence>
<sequence length="257" mass="27945">MSCNIQSHDHGHENLFWQQPALDRAKTGKATALPFRLHAVGPRCNSEQPDIRNARHRSTQQDASRIGALLFTAESDRPAGAHGGERQGPLGDGARCDEASGPAPALSLDAKSHFAAHIADPVRLSFARRALFPSFVRLSTSTSRQFCQKPARVTGRMCKPSTGGARGCPTARTEETRGGAYGLAPTRPASSRKPPQRSGWSWLGTECFPRSPLTYTRYRRESGARPTVEGEQLCEAQNESPRKYGTESIPEAVQVVV</sequence>
<dbReference type="Proteomes" id="UP001638806">
    <property type="component" value="Unassembled WGS sequence"/>
</dbReference>
<proteinExistence type="predicted"/>
<gene>
    <name evidence="1" type="ORF">ACCO45_013220</name>
</gene>
<keyword evidence="2" id="KW-1185">Reference proteome</keyword>
<reference evidence="1" key="1">
    <citation type="submission" date="2024-12" db="EMBL/GenBank/DDBJ databases">
        <title>Comparative genomics and development of molecular markers within Purpureocillium lilacinum and among Purpureocillium species.</title>
        <authorList>
            <person name="Yeh Z.-Y."/>
            <person name="Ni N.-T."/>
            <person name="Lo P.-H."/>
            <person name="Mushyakhwo K."/>
            <person name="Lin C.-F."/>
            <person name="Nai Y.-S."/>
        </authorList>
    </citation>
    <scope>NUCLEOTIDE SEQUENCE</scope>
    <source>
        <strain evidence="1">NCHU-NPUST-175</strain>
    </source>
</reference>
<evidence type="ECO:0000313" key="2">
    <source>
        <dbReference type="Proteomes" id="UP001638806"/>
    </source>
</evidence>